<accession>S8AHB8</accession>
<feature type="region of interest" description="Disordered" evidence="5">
    <location>
        <begin position="1"/>
        <end position="62"/>
    </location>
</feature>
<dbReference type="GO" id="GO:0008312">
    <property type="term" value="F:7S RNA binding"/>
    <property type="evidence" value="ECO:0007669"/>
    <property type="project" value="InterPro"/>
</dbReference>
<dbReference type="Gene3D" id="3.30.56.30">
    <property type="entry name" value="Signal recognition particle, SRP19-like subunit"/>
    <property type="match status" value="1"/>
</dbReference>
<keyword evidence="2" id="KW-0963">Cytoplasm</keyword>
<evidence type="ECO:0000256" key="1">
    <source>
        <dbReference type="ARBA" id="ARBA00004496"/>
    </source>
</evidence>
<dbReference type="AlphaFoldDB" id="S8AHB8"/>
<dbReference type="GO" id="GO:0005786">
    <property type="term" value="C:signal recognition particle, endoplasmic reticulum targeting"/>
    <property type="evidence" value="ECO:0007669"/>
    <property type="project" value="UniProtKB-KW"/>
</dbReference>
<comment type="subcellular location">
    <subcellularLocation>
        <location evidence="1">Cytoplasm</location>
    </subcellularLocation>
</comment>
<evidence type="ECO:0000256" key="5">
    <source>
        <dbReference type="SAM" id="MobiDB-lite"/>
    </source>
</evidence>
<dbReference type="PANTHER" id="PTHR17453:SF0">
    <property type="entry name" value="SIGNAL RECOGNITION PARTICLE 19 KDA PROTEIN"/>
    <property type="match status" value="1"/>
</dbReference>
<keyword evidence="7" id="KW-1185">Reference proteome</keyword>
<keyword evidence="4" id="KW-0687">Ribonucleoprotein</keyword>
<feature type="compositionally biased region" description="Basic residues" evidence="5">
    <location>
        <begin position="261"/>
        <end position="271"/>
    </location>
</feature>
<dbReference type="GO" id="GO:0006617">
    <property type="term" value="P:SRP-dependent cotranslational protein targeting to membrane, signal sequence recognition"/>
    <property type="evidence" value="ECO:0007669"/>
    <property type="project" value="TreeGrafter"/>
</dbReference>
<feature type="compositionally biased region" description="Gly residues" evidence="5">
    <location>
        <begin position="248"/>
        <end position="258"/>
    </location>
</feature>
<sequence>MSHHARIEEVSDSDPDEVAPSDSMAVDSIIEPASIPKRANPPPAAPSPMASMASMAQQLPEPQREIPRHFQCLYPVYFDKSRSRAEGRKVGSELAVENPLARDILDAVQMVGLQAGLEADKLHPKDWANPGRVRVLLKNEDGRLINPKIKNKHHLYILVAQYLKSHPTTEQSPYRLRIRGLPMPEKLPAAPSAPRGWKIGKILPIHSPAYSGGGVSDNPFKEAMAEMQNMQGMPGMPSIPGLADMAALGGGEPAGAGGSEKKKKDKKKGKA</sequence>
<dbReference type="InterPro" id="IPR036521">
    <property type="entry name" value="SRP19-like_sf"/>
</dbReference>
<evidence type="ECO:0000256" key="4">
    <source>
        <dbReference type="ARBA" id="ARBA00023274"/>
    </source>
</evidence>
<dbReference type="SUPFAM" id="SSF69695">
    <property type="entry name" value="SRP19"/>
    <property type="match status" value="1"/>
</dbReference>
<protein>
    <submittedName>
        <fullName evidence="6">Uncharacterized protein</fullName>
    </submittedName>
</protein>
<dbReference type="Proteomes" id="UP000019376">
    <property type="component" value="Unassembled WGS sequence"/>
</dbReference>
<dbReference type="HOGENOM" id="CLU_065433_0_0_1"/>
<evidence type="ECO:0000313" key="6">
    <source>
        <dbReference type="EMBL" id="EPS25128.1"/>
    </source>
</evidence>
<dbReference type="STRING" id="933388.S8AHB8"/>
<dbReference type="OrthoDB" id="2190947at2759"/>
<evidence type="ECO:0000256" key="3">
    <source>
        <dbReference type="ARBA" id="ARBA00023135"/>
    </source>
</evidence>
<keyword evidence="3" id="KW-0733">Signal recognition particle</keyword>
<feature type="compositionally biased region" description="Low complexity" evidence="5">
    <location>
        <begin position="47"/>
        <end position="56"/>
    </location>
</feature>
<gene>
    <name evidence="6" type="ORF">PDE_00059</name>
</gene>
<dbReference type="InterPro" id="IPR002778">
    <property type="entry name" value="Signal_recog_particle_SRP19"/>
</dbReference>
<reference evidence="6 7" key="1">
    <citation type="journal article" date="2013" name="PLoS ONE">
        <title>Genomic and secretomic analyses reveal unique features of the lignocellulolytic enzyme system of Penicillium decumbens.</title>
        <authorList>
            <person name="Liu G."/>
            <person name="Zhang L."/>
            <person name="Wei X."/>
            <person name="Zou G."/>
            <person name="Qin Y."/>
            <person name="Ma L."/>
            <person name="Li J."/>
            <person name="Zheng H."/>
            <person name="Wang S."/>
            <person name="Wang C."/>
            <person name="Xun L."/>
            <person name="Zhao G.-P."/>
            <person name="Zhou Z."/>
            <person name="Qu Y."/>
        </authorList>
    </citation>
    <scope>NUCLEOTIDE SEQUENCE [LARGE SCALE GENOMIC DNA]</scope>
    <source>
        <strain evidence="7">114-2 / CGMCC 5302</strain>
    </source>
</reference>
<evidence type="ECO:0000256" key="2">
    <source>
        <dbReference type="ARBA" id="ARBA00022490"/>
    </source>
</evidence>
<dbReference type="PANTHER" id="PTHR17453">
    <property type="entry name" value="SIGNAL RECOGNITION PARTICLE 19 KD PROTEIN"/>
    <property type="match status" value="1"/>
</dbReference>
<dbReference type="EMBL" id="KB644408">
    <property type="protein sequence ID" value="EPS25128.1"/>
    <property type="molecule type" value="Genomic_DNA"/>
</dbReference>
<feature type="compositionally biased region" description="Acidic residues" evidence="5">
    <location>
        <begin position="10"/>
        <end position="19"/>
    </location>
</feature>
<proteinExistence type="predicted"/>
<organism evidence="6 7">
    <name type="scientific">Penicillium oxalicum (strain 114-2 / CGMCC 5302)</name>
    <name type="common">Penicillium decumbens</name>
    <dbReference type="NCBI Taxonomy" id="933388"/>
    <lineage>
        <taxon>Eukaryota</taxon>
        <taxon>Fungi</taxon>
        <taxon>Dikarya</taxon>
        <taxon>Ascomycota</taxon>
        <taxon>Pezizomycotina</taxon>
        <taxon>Eurotiomycetes</taxon>
        <taxon>Eurotiomycetidae</taxon>
        <taxon>Eurotiales</taxon>
        <taxon>Aspergillaceae</taxon>
        <taxon>Penicillium</taxon>
    </lineage>
</organism>
<dbReference type="FunFam" id="3.30.56.30:FF:000003">
    <property type="entry name" value="Signal recognition particle SEC65 subunit"/>
    <property type="match status" value="1"/>
</dbReference>
<name>S8AHB8_PENO1</name>
<feature type="region of interest" description="Disordered" evidence="5">
    <location>
        <begin position="235"/>
        <end position="271"/>
    </location>
</feature>
<evidence type="ECO:0000313" key="7">
    <source>
        <dbReference type="Proteomes" id="UP000019376"/>
    </source>
</evidence>
<dbReference type="PhylomeDB" id="S8AHB8"/>
<dbReference type="Pfam" id="PF01922">
    <property type="entry name" value="SRP19"/>
    <property type="match status" value="1"/>
</dbReference>
<dbReference type="eggNOG" id="KOG3198">
    <property type="taxonomic scope" value="Eukaryota"/>
</dbReference>